<evidence type="ECO:0000256" key="7">
    <source>
        <dbReference type="ARBA" id="ARBA00022833"/>
    </source>
</evidence>
<feature type="binding site" evidence="11">
    <location>
        <position position="146"/>
    </location>
    <ligand>
        <name>Zn(2+)</name>
        <dbReference type="ChEBI" id="CHEBI:29105"/>
        <label>1</label>
    </ligand>
</feature>
<dbReference type="STRING" id="1555112.LIP_3340"/>
<evidence type="ECO:0000256" key="4">
    <source>
        <dbReference type="ARBA" id="ARBA00022670"/>
    </source>
</evidence>
<dbReference type="Pfam" id="PF01546">
    <property type="entry name" value="Peptidase_M20"/>
    <property type="match status" value="1"/>
</dbReference>
<keyword evidence="3" id="KW-0031">Aminopeptidase</keyword>
<evidence type="ECO:0000256" key="1">
    <source>
        <dbReference type="ARBA" id="ARBA00000870"/>
    </source>
</evidence>
<evidence type="ECO:0000256" key="3">
    <source>
        <dbReference type="ARBA" id="ARBA00022438"/>
    </source>
</evidence>
<dbReference type="RefSeq" id="WP_068140544.1">
    <property type="nucleotide sequence ID" value="NZ_AP014924.1"/>
</dbReference>
<reference evidence="14" key="1">
    <citation type="submission" date="2015-07" db="EMBL/GenBank/DDBJ databases">
        <title>Complete genome sequence and phylogenetic analysis of Limnochorda pilosa.</title>
        <authorList>
            <person name="Watanabe M."/>
            <person name="Kojima H."/>
            <person name="Fukui M."/>
        </authorList>
    </citation>
    <scope>NUCLEOTIDE SEQUENCE [LARGE SCALE GENOMIC DNA]</scope>
    <source>
        <strain evidence="14">HC45</strain>
    </source>
</reference>
<dbReference type="AlphaFoldDB" id="A0A0K2SQ87"/>
<dbReference type="SUPFAM" id="SSF55031">
    <property type="entry name" value="Bacterial exopeptidase dimerisation domain"/>
    <property type="match status" value="1"/>
</dbReference>
<dbReference type="NCBIfam" id="TIGR01882">
    <property type="entry name" value="peptidase-T"/>
    <property type="match status" value="1"/>
</dbReference>
<dbReference type="GO" id="GO:0008270">
    <property type="term" value="F:zinc ion binding"/>
    <property type="evidence" value="ECO:0007669"/>
    <property type="project" value="InterPro"/>
</dbReference>
<dbReference type="GO" id="GO:0006508">
    <property type="term" value="P:proteolysis"/>
    <property type="evidence" value="ECO:0007669"/>
    <property type="project" value="UniProtKB-UniRule"/>
</dbReference>
<protein>
    <recommendedName>
        <fullName evidence="9">Peptidase T</fullName>
        <ecNumber evidence="9">3.4.11.4</ecNumber>
    </recommendedName>
</protein>
<dbReference type="Gene3D" id="3.30.70.360">
    <property type="match status" value="1"/>
</dbReference>
<dbReference type="PANTHER" id="PTHR42994:SF1">
    <property type="entry name" value="PEPTIDASE T"/>
    <property type="match status" value="1"/>
</dbReference>
<dbReference type="GO" id="GO:0008237">
    <property type="term" value="F:metallopeptidase activity"/>
    <property type="evidence" value="ECO:0007669"/>
    <property type="project" value="UniProtKB-KW"/>
</dbReference>
<keyword evidence="8" id="KW-0482">Metalloprotease</keyword>
<feature type="active site" description="Proton acceptor" evidence="10">
    <location>
        <position position="180"/>
    </location>
</feature>
<dbReference type="PIRSF" id="PIRSF037215">
    <property type="entry name" value="Peptidase_M20B"/>
    <property type="match status" value="1"/>
</dbReference>
<comment type="similarity">
    <text evidence="2">Belongs to the peptidase M20B family.</text>
</comment>
<gene>
    <name evidence="13" type="ORF">LIP_3340</name>
</gene>
<comment type="cofactor">
    <cofactor evidence="11">
        <name>Zn(2+)</name>
        <dbReference type="ChEBI" id="CHEBI:29105"/>
    </cofactor>
    <text evidence="11">Binds 2 Zn(2+) ions per subunit.</text>
</comment>
<dbReference type="Proteomes" id="UP000065807">
    <property type="component" value="Chromosome"/>
</dbReference>
<dbReference type="OrthoDB" id="9804934at2"/>
<evidence type="ECO:0000256" key="11">
    <source>
        <dbReference type="PIRSR" id="PIRSR037215-2"/>
    </source>
</evidence>
<evidence type="ECO:0000256" key="10">
    <source>
        <dbReference type="PIRSR" id="PIRSR037215-1"/>
    </source>
</evidence>
<dbReference type="InterPro" id="IPR010161">
    <property type="entry name" value="Peptidase_M20B"/>
</dbReference>
<reference evidence="14" key="2">
    <citation type="journal article" date="2016" name="Int. J. Syst. Evol. Microbiol.">
        <title>Complete genome sequence and cell structure of Limnochorda pilosa, a Gram-negative spore-former within the phylum Firmicutes.</title>
        <authorList>
            <person name="Watanabe M."/>
            <person name="Kojima H."/>
            <person name="Fukui M."/>
        </authorList>
    </citation>
    <scope>NUCLEOTIDE SEQUENCE [LARGE SCALE GENOMIC DNA]</scope>
    <source>
        <strain evidence="14">HC45</strain>
    </source>
</reference>
<sequence>MTRNELLSEGLLAKFLRYVQVETTSAEDPQDIPSTPGQWELARILATELETMGLEDVRVDEHGIVTATLPARGAPEAPAVGFLAHMDTSPAAPGRGIQPIVHRSYRGGDLVLPAGPVLSEADHPLLREVVGHDLVTSSGDTLLGADDKAGVAALMEALCRLLKDERHVHGPIRVAFTPDEENGKGIEHFDVAGFGAVAAYTLDGGRLGELEWENFNALNLRVTLQGRSAHTGTARGAMVNAVHLAARLIEGIPAEMRPETTQGREGFLHVDRVQGSVEQVEMAWLLRDFTAEGLQAKRALLERELEALRLAHPGAEATVAETGGYRNMREALERFPQVVERAREAYRDAGVEPIETPIRGGTDGARLSQMGLPTPNLFAGGVNFHSRTEWVSVQWMEKAVEVVLALAGRWARR</sequence>
<comment type="catalytic activity">
    <reaction evidence="1">
        <text>Release of the N-terminal residue from a tripeptide.</text>
        <dbReference type="EC" id="3.4.11.4"/>
    </reaction>
</comment>
<dbReference type="InterPro" id="IPR011650">
    <property type="entry name" value="Peptidase_M20_dimer"/>
</dbReference>
<dbReference type="Gene3D" id="3.40.630.10">
    <property type="entry name" value="Zn peptidases"/>
    <property type="match status" value="1"/>
</dbReference>
<dbReference type="PATRIC" id="fig|1555112.3.peg.3374"/>
<dbReference type="NCBIfam" id="NF003976">
    <property type="entry name" value="PRK05469.1"/>
    <property type="match status" value="1"/>
</dbReference>
<feature type="binding site" evidence="11">
    <location>
        <position position="203"/>
    </location>
    <ligand>
        <name>Zn(2+)</name>
        <dbReference type="ChEBI" id="CHEBI:29105"/>
        <label>1</label>
    </ligand>
</feature>
<keyword evidence="6" id="KW-0378">Hydrolase</keyword>
<dbReference type="PANTHER" id="PTHR42994">
    <property type="entry name" value="PEPTIDASE T"/>
    <property type="match status" value="1"/>
</dbReference>
<dbReference type="PROSITE" id="PS00758">
    <property type="entry name" value="ARGE_DAPE_CPG2_1"/>
    <property type="match status" value="1"/>
</dbReference>
<accession>A0A0K2SQ87</accession>
<evidence type="ECO:0000256" key="6">
    <source>
        <dbReference type="ARBA" id="ARBA00022801"/>
    </source>
</evidence>
<dbReference type="CDD" id="cd03892">
    <property type="entry name" value="M20_peptT"/>
    <property type="match status" value="1"/>
</dbReference>
<keyword evidence="14" id="KW-1185">Reference proteome</keyword>
<proteinExistence type="inferred from homology"/>
<evidence type="ECO:0000259" key="12">
    <source>
        <dbReference type="Pfam" id="PF07687"/>
    </source>
</evidence>
<evidence type="ECO:0000256" key="9">
    <source>
        <dbReference type="NCBIfam" id="TIGR01882"/>
    </source>
</evidence>
<feature type="domain" description="Peptidase M20 dimerisation" evidence="12">
    <location>
        <begin position="213"/>
        <end position="303"/>
    </location>
</feature>
<dbReference type="InterPro" id="IPR002933">
    <property type="entry name" value="Peptidase_M20"/>
</dbReference>
<dbReference type="PROSITE" id="PS00759">
    <property type="entry name" value="ARGE_DAPE_CPG2_2"/>
    <property type="match status" value="1"/>
</dbReference>
<keyword evidence="7 11" id="KW-0862">Zinc</keyword>
<dbReference type="KEGG" id="lpil:LIP_3340"/>
<dbReference type="NCBIfam" id="NF009920">
    <property type="entry name" value="PRK13381.1"/>
    <property type="match status" value="1"/>
</dbReference>
<feature type="binding site" evidence="11">
    <location>
        <position position="146"/>
    </location>
    <ligand>
        <name>Zn(2+)</name>
        <dbReference type="ChEBI" id="CHEBI:29105"/>
        <label>2</label>
    </ligand>
</feature>
<dbReference type="SUPFAM" id="SSF53187">
    <property type="entry name" value="Zn-dependent exopeptidases"/>
    <property type="match status" value="1"/>
</dbReference>
<evidence type="ECO:0000256" key="5">
    <source>
        <dbReference type="ARBA" id="ARBA00022723"/>
    </source>
</evidence>
<dbReference type="GO" id="GO:0045148">
    <property type="term" value="F:tripeptide aminopeptidase activity"/>
    <property type="evidence" value="ECO:0007669"/>
    <property type="project" value="UniProtKB-UniRule"/>
</dbReference>
<dbReference type="EMBL" id="AP014924">
    <property type="protein sequence ID" value="BAS29152.1"/>
    <property type="molecule type" value="Genomic_DNA"/>
</dbReference>
<dbReference type="EC" id="3.4.11.4" evidence="9"/>
<organism evidence="13 14">
    <name type="scientific">Limnochorda pilosa</name>
    <dbReference type="NCBI Taxonomy" id="1555112"/>
    <lineage>
        <taxon>Bacteria</taxon>
        <taxon>Bacillati</taxon>
        <taxon>Bacillota</taxon>
        <taxon>Limnochordia</taxon>
        <taxon>Limnochordales</taxon>
        <taxon>Limnochordaceae</taxon>
        <taxon>Limnochorda</taxon>
    </lineage>
</organism>
<dbReference type="GO" id="GO:0006518">
    <property type="term" value="P:peptide metabolic process"/>
    <property type="evidence" value="ECO:0007669"/>
    <property type="project" value="InterPro"/>
</dbReference>
<dbReference type="InterPro" id="IPR001261">
    <property type="entry name" value="ArgE/DapE_CS"/>
</dbReference>
<evidence type="ECO:0000256" key="8">
    <source>
        <dbReference type="ARBA" id="ARBA00023049"/>
    </source>
</evidence>
<evidence type="ECO:0000313" key="14">
    <source>
        <dbReference type="Proteomes" id="UP000065807"/>
    </source>
</evidence>
<feature type="active site" evidence="10">
    <location>
        <position position="87"/>
    </location>
</feature>
<name>A0A0K2SQ87_LIMPI</name>
<feature type="binding site" evidence="11">
    <location>
        <position position="85"/>
    </location>
    <ligand>
        <name>Zn(2+)</name>
        <dbReference type="ChEBI" id="CHEBI:29105"/>
        <label>1</label>
    </ligand>
</feature>
<evidence type="ECO:0000313" key="13">
    <source>
        <dbReference type="EMBL" id="BAS29152.1"/>
    </source>
</evidence>
<feature type="binding site" evidence="11">
    <location>
        <position position="385"/>
    </location>
    <ligand>
        <name>Zn(2+)</name>
        <dbReference type="ChEBI" id="CHEBI:29105"/>
        <label>2</label>
    </ligand>
</feature>
<keyword evidence="5 11" id="KW-0479">Metal-binding</keyword>
<feature type="binding site" evidence="11">
    <location>
        <position position="181"/>
    </location>
    <ligand>
        <name>Zn(2+)</name>
        <dbReference type="ChEBI" id="CHEBI:29105"/>
        <label>2</label>
    </ligand>
</feature>
<dbReference type="Pfam" id="PF07687">
    <property type="entry name" value="M20_dimer"/>
    <property type="match status" value="1"/>
</dbReference>
<dbReference type="InterPro" id="IPR036264">
    <property type="entry name" value="Bact_exopeptidase_dim_dom"/>
</dbReference>
<keyword evidence="4" id="KW-0645">Protease</keyword>
<evidence type="ECO:0000256" key="2">
    <source>
        <dbReference type="ARBA" id="ARBA00009692"/>
    </source>
</evidence>